<protein>
    <recommendedName>
        <fullName evidence="8">DNA 3'-5' helicase</fullName>
        <ecNumber evidence="8">5.6.2.4</ecNumber>
    </recommendedName>
</protein>
<comment type="similarity">
    <text evidence="1">Belongs to the helicase family. UvrD subfamily.</text>
</comment>
<dbReference type="PANTHER" id="PTHR11070">
    <property type="entry name" value="UVRD / RECB / PCRA DNA HELICASE FAMILY MEMBER"/>
    <property type="match status" value="1"/>
</dbReference>
<keyword evidence="5 10" id="KW-0067">ATP-binding</keyword>
<evidence type="ECO:0000256" key="10">
    <source>
        <dbReference type="PROSITE-ProRule" id="PRU00560"/>
    </source>
</evidence>
<dbReference type="Gene3D" id="3.40.50.300">
    <property type="entry name" value="P-loop containing nucleotide triphosphate hydrolases"/>
    <property type="match status" value="2"/>
</dbReference>
<keyword evidence="3 10" id="KW-0378">Hydrolase</keyword>
<dbReference type="AlphaFoldDB" id="A0AAC8Q930"/>
<dbReference type="Pfam" id="PF00580">
    <property type="entry name" value="UvrD-helicase"/>
    <property type="match status" value="1"/>
</dbReference>
<evidence type="ECO:0000256" key="8">
    <source>
        <dbReference type="ARBA" id="ARBA00034808"/>
    </source>
</evidence>
<feature type="binding site" evidence="10">
    <location>
        <begin position="44"/>
        <end position="51"/>
    </location>
    <ligand>
        <name>ATP</name>
        <dbReference type="ChEBI" id="CHEBI:30616"/>
    </ligand>
</feature>
<evidence type="ECO:0000313" key="15">
    <source>
        <dbReference type="Proteomes" id="UP000035579"/>
    </source>
</evidence>
<dbReference type="Proteomes" id="UP000035579">
    <property type="component" value="Chromosome"/>
</dbReference>
<dbReference type="Gene3D" id="1.10.10.160">
    <property type="match status" value="1"/>
</dbReference>
<dbReference type="EMBL" id="QUMU01000018">
    <property type="protein sequence ID" value="REG22810.1"/>
    <property type="molecule type" value="Genomic_DNA"/>
</dbReference>
<comment type="catalytic activity">
    <reaction evidence="9">
        <text>ATP + H2O = ADP + phosphate + H(+)</text>
        <dbReference type="Rhea" id="RHEA:13065"/>
        <dbReference type="ChEBI" id="CHEBI:15377"/>
        <dbReference type="ChEBI" id="CHEBI:15378"/>
        <dbReference type="ChEBI" id="CHEBI:30616"/>
        <dbReference type="ChEBI" id="CHEBI:43474"/>
        <dbReference type="ChEBI" id="CHEBI:456216"/>
        <dbReference type="EC" id="5.6.2.4"/>
    </reaction>
</comment>
<dbReference type="EC" id="5.6.2.4" evidence="8"/>
<evidence type="ECO:0000256" key="6">
    <source>
        <dbReference type="ARBA" id="ARBA00023235"/>
    </source>
</evidence>
<evidence type="ECO:0000256" key="9">
    <source>
        <dbReference type="ARBA" id="ARBA00048988"/>
    </source>
</evidence>
<sequence length="675" mass="75439">MATRTYTLKAATATPAPRIDYERLLNEEQLLAVEAGEGPVLVIAGAGSGKTRTLTFRVARLLERGIPPEGVLLLTFTNRAAREMTRRVEELAGAFADVRQLLSGTFHHAAHVLLRQHAGAIGFSRDFTVLDREDARDLMSSCIAERKLPRERRFPKAEVVLDLVSMAANLQLSVAEVLVERRPQFLPVAEDVLAVARRFAERKGRMHLMDFDDLLVMLKRLLVDNPIIREQLVDRFHCVLVDEYQDTNRLQGELVDLLAGERRNLTAVGDDCQSIYSFRGADFTNIIDFPKRYPGCGIYPLTRNYRSTPEILRLANASISLNQRQFSKQLISSRPPGAVPVLACTLDLDQQAAFVAQRVLELRDGGMPLEQMAVLYRAHSHSIELQLELVRRGIPFRVRSGVRFFEQIHVKDVLAHLRLVGNQRDELALKRIVKLVPGIGPAKAEALWEALLALPPELSLVEGLARPEVQAEVPRKAAAGFARLIQLLERLGAPGSNMTPGQMIQDVLAGGYGEYLRTEFPEEERREDDIRRLAEFAARFEELPRFLSEIALVAEFSAREATGEPPAESLTLSTVHQSKGLEWQAVFVISLAEGRFPFPGAVSTPDEEEEERRLFYVAATRAKDELALCYPISAVLRGGERAVLRLSRFVEELPVGEEAPYDRLIVETRTAQPGS</sequence>
<keyword evidence="16" id="KW-1185">Reference proteome</keyword>
<evidence type="ECO:0000256" key="5">
    <source>
        <dbReference type="ARBA" id="ARBA00022840"/>
    </source>
</evidence>
<dbReference type="KEGG" id="age:AA314_04948"/>
<dbReference type="GO" id="GO:0005524">
    <property type="term" value="F:ATP binding"/>
    <property type="evidence" value="ECO:0007669"/>
    <property type="project" value="UniProtKB-UniRule"/>
</dbReference>
<reference evidence="13 15" key="1">
    <citation type="submission" date="2015-05" db="EMBL/GenBank/DDBJ databases">
        <title>Genome assembly of Archangium gephyra DSM 2261.</title>
        <authorList>
            <person name="Sharma G."/>
            <person name="Subramanian S."/>
        </authorList>
    </citation>
    <scope>NUCLEOTIDE SEQUENCE [LARGE SCALE GENOMIC DNA]</scope>
    <source>
        <strain evidence="13 15">DSM 2261</strain>
    </source>
</reference>
<evidence type="ECO:0000313" key="16">
    <source>
        <dbReference type="Proteomes" id="UP000256345"/>
    </source>
</evidence>
<evidence type="ECO:0000313" key="14">
    <source>
        <dbReference type="EMBL" id="REG22810.1"/>
    </source>
</evidence>
<evidence type="ECO:0000256" key="4">
    <source>
        <dbReference type="ARBA" id="ARBA00022806"/>
    </source>
</evidence>
<dbReference type="GO" id="GO:0000725">
    <property type="term" value="P:recombinational repair"/>
    <property type="evidence" value="ECO:0007669"/>
    <property type="project" value="TreeGrafter"/>
</dbReference>
<evidence type="ECO:0000256" key="7">
    <source>
        <dbReference type="ARBA" id="ARBA00034617"/>
    </source>
</evidence>
<dbReference type="EMBL" id="CP011509">
    <property type="protein sequence ID" value="AKJ03322.1"/>
    <property type="molecule type" value="Genomic_DNA"/>
</dbReference>
<evidence type="ECO:0000256" key="3">
    <source>
        <dbReference type="ARBA" id="ARBA00022801"/>
    </source>
</evidence>
<reference evidence="14 16" key="2">
    <citation type="submission" date="2018-08" db="EMBL/GenBank/DDBJ databases">
        <title>Genomic Encyclopedia of Archaeal and Bacterial Type Strains, Phase II (KMG-II): from individual species to whole genera.</title>
        <authorList>
            <person name="Goeker M."/>
        </authorList>
    </citation>
    <scope>NUCLEOTIDE SEQUENCE [LARGE SCALE GENOMIC DNA]</scope>
    <source>
        <strain evidence="14 16">DSM 2261</strain>
    </source>
</reference>
<dbReference type="PROSITE" id="PS51217">
    <property type="entry name" value="UVRD_HELICASE_CTER"/>
    <property type="match status" value="1"/>
</dbReference>
<dbReference type="PROSITE" id="PS51198">
    <property type="entry name" value="UVRD_HELICASE_ATP_BIND"/>
    <property type="match status" value="1"/>
</dbReference>
<organism evidence="13 15">
    <name type="scientific">Archangium gephyra</name>
    <dbReference type="NCBI Taxonomy" id="48"/>
    <lineage>
        <taxon>Bacteria</taxon>
        <taxon>Pseudomonadati</taxon>
        <taxon>Myxococcota</taxon>
        <taxon>Myxococcia</taxon>
        <taxon>Myxococcales</taxon>
        <taxon>Cystobacterineae</taxon>
        <taxon>Archangiaceae</taxon>
        <taxon>Archangium</taxon>
    </lineage>
</organism>
<feature type="domain" description="UvrD-like helicase C-terminal" evidence="12">
    <location>
        <begin position="309"/>
        <end position="580"/>
    </location>
</feature>
<dbReference type="GO" id="GO:0043138">
    <property type="term" value="F:3'-5' DNA helicase activity"/>
    <property type="evidence" value="ECO:0007669"/>
    <property type="project" value="UniProtKB-EC"/>
</dbReference>
<keyword evidence="6" id="KW-0413">Isomerase</keyword>
<dbReference type="InterPro" id="IPR013986">
    <property type="entry name" value="DExx_box_DNA_helicase_dom_sf"/>
</dbReference>
<dbReference type="InterPro" id="IPR027417">
    <property type="entry name" value="P-loop_NTPase"/>
</dbReference>
<evidence type="ECO:0000256" key="1">
    <source>
        <dbReference type="ARBA" id="ARBA00009922"/>
    </source>
</evidence>
<dbReference type="Proteomes" id="UP000256345">
    <property type="component" value="Unassembled WGS sequence"/>
</dbReference>
<keyword evidence="2 10" id="KW-0547">Nucleotide-binding</keyword>
<dbReference type="Pfam" id="PF13361">
    <property type="entry name" value="UvrD_C"/>
    <property type="match status" value="2"/>
</dbReference>
<dbReference type="CDD" id="cd17932">
    <property type="entry name" value="DEXQc_UvrD"/>
    <property type="match status" value="1"/>
</dbReference>
<dbReference type="InterPro" id="IPR014016">
    <property type="entry name" value="UvrD-like_ATP-bd"/>
</dbReference>
<dbReference type="RefSeq" id="WP_047857413.1">
    <property type="nucleotide sequence ID" value="NZ_CP011509.1"/>
</dbReference>
<feature type="domain" description="UvrD-like helicase ATP-binding" evidence="11">
    <location>
        <begin position="23"/>
        <end position="308"/>
    </location>
</feature>
<proteinExistence type="inferred from homology"/>
<dbReference type="InterPro" id="IPR000212">
    <property type="entry name" value="DNA_helicase_UvrD/REP"/>
</dbReference>
<dbReference type="GO" id="GO:0003677">
    <property type="term" value="F:DNA binding"/>
    <property type="evidence" value="ECO:0007669"/>
    <property type="project" value="InterPro"/>
</dbReference>
<dbReference type="Gene3D" id="1.10.486.10">
    <property type="entry name" value="PCRA, domain 4"/>
    <property type="match status" value="1"/>
</dbReference>
<accession>A0AAC8Q930</accession>
<dbReference type="InterPro" id="IPR014017">
    <property type="entry name" value="DNA_helicase_UvrD-like_C"/>
</dbReference>
<gene>
    <name evidence="13" type="ORF">AA314_04948</name>
    <name evidence="14" type="ORF">ATI61_11815</name>
</gene>
<name>A0AAC8Q930_9BACT</name>
<dbReference type="SUPFAM" id="SSF52540">
    <property type="entry name" value="P-loop containing nucleoside triphosphate hydrolases"/>
    <property type="match status" value="1"/>
</dbReference>
<dbReference type="PANTHER" id="PTHR11070:SF3">
    <property type="entry name" value="DNA 3'-5' HELICASE"/>
    <property type="match status" value="1"/>
</dbReference>
<dbReference type="GO" id="GO:0016787">
    <property type="term" value="F:hydrolase activity"/>
    <property type="evidence" value="ECO:0007669"/>
    <property type="project" value="UniProtKB-UniRule"/>
</dbReference>
<comment type="catalytic activity">
    <reaction evidence="7">
        <text>Couples ATP hydrolysis with the unwinding of duplex DNA by translocating in the 3'-5' direction.</text>
        <dbReference type="EC" id="5.6.2.4"/>
    </reaction>
</comment>
<evidence type="ECO:0000259" key="12">
    <source>
        <dbReference type="PROSITE" id="PS51217"/>
    </source>
</evidence>
<evidence type="ECO:0000256" key="2">
    <source>
        <dbReference type="ARBA" id="ARBA00022741"/>
    </source>
</evidence>
<keyword evidence="4 10" id="KW-0347">Helicase</keyword>
<dbReference type="GO" id="GO:0005829">
    <property type="term" value="C:cytosol"/>
    <property type="evidence" value="ECO:0007669"/>
    <property type="project" value="TreeGrafter"/>
</dbReference>
<evidence type="ECO:0000259" key="11">
    <source>
        <dbReference type="PROSITE" id="PS51198"/>
    </source>
</evidence>
<evidence type="ECO:0000313" key="13">
    <source>
        <dbReference type="EMBL" id="AKJ03322.1"/>
    </source>
</evidence>